<dbReference type="AlphaFoldDB" id="A0AAE1TYU5"/>
<dbReference type="SUPFAM" id="SSF46785">
    <property type="entry name" value="Winged helix' DNA-binding domain"/>
    <property type="match status" value="1"/>
</dbReference>
<evidence type="ECO:0000256" key="3">
    <source>
        <dbReference type="ARBA" id="ARBA00004286"/>
    </source>
</evidence>
<dbReference type="Gene3D" id="1.10.10.10">
    <property type="entry name" value="Winged helix-like DNA-binding domain superfamily/Winged helix DNA-binding domain"/>
    <property type="match status" value="1"/>
</dbReference>
<evidence type="ECO:0000256" key="6">
    <source>
        <dbReference type="ARBA" id="ARBA00023242"/>
    </source>
</evidence>
<dbReference type="FunFam" id="1.10.10.10:FF:000140">
    <property type="entry name" value="Histone H1.0"/>
    <property type="match status" value="1"/>
</dbReference>
<feature type="region of interest" description="Disordered" evidence="7">
    <location>
        <begin position="138"/>
        <end position="242"/>
    </location>
</feature>
<organism evidence="9 10">
    <name type="scientific">Petrolisthes manimaculis</name>
    <dbReference type="NCBI Taxonomy" id="1843537"/>
    <lineage>
        <taxon>Eukaryota</taxon>
        <taxon>Metazoa</taxon>
        <taxon>Ecdysozoa</taxon>
        <taxon>Arthropoda</taxon>
        <taxon>Crustacea</taxon>
        <taxon>Multicrustacea</taxon>
        <taxon>Malacostraca</taxon>
        <taxon>Eumalacostraca</taxon>
        <taxon>Eucarida</taxon>
        <taxon>Decapoda</taxon>
        <taxon>Pleocyemata</taxon>
        <taxon>Anomura</taxon>
        <taxon>Galatheoidea</taxon>
        <taxon>Porcellanidae</taxon>
        <taxon>Petrolisthes</taxon>
    </lineage>
</organism>
<dbReference type="GO" id="GO:0030527">
    <property type="term" value="F:structural constituent of chromatin"/>
    <property type="evidence" value="ECO:0007669"/>
    <property type="project" value="InterPro"/>
</dbReference>
<dbReference type="PANTHER" id="PTHR11467:SF36">
    <property type="entry name" value="HISTONE 24-RELATED"/>
    <property type="match status" value="1"/>
</dbReference>
<dbReference type="CDD" id="cd00073">
    <property type="entry name" value="H15"/>
    <property type="match status" value="1"/>
</dbReference>
<name>A0AAE1TYU5_9EUCA</name>
<keyword evidence="4" id="KW-0158">Chromosome</keyword>
<dbReference type="GO" id="GO:0030261">
    <property type="term" value="P:chromosome condensation"/>
    <property type="evidence" value="ECO:0007669"/>
    <property type="project" value="TreeGrafter"/>
</dbReference>
<dbReference type="GO" id="GO:0003690">
    <property type="term" value="F:double-stranded DNA binding"/>
    <property type="evidence" value="ECO:0007669"/>
    <property type="project" value="TreeGrafter"/>
</dbReference>
<feature type="compositionally biased region" description="Basic residues" evidence="7">
    <location>
        <begin position="155"/>
        <end position="236"/>
    </location>
</feature>
<feature type="domain" description="H15" evidence="8">
    <location>
        <begin position="71"/>
        <end position="145"/>
    </location>
</feature>
<proteinExistence type="predicted"/>
<comment type="function">
    <text evidence="1">Histones H1 are necessary for the condensation of nucleosome chains into higher-order structures.</text>
</comment>
<dbReference type="GO" id="GO:0006334">
    <property type="term" value="P:nucleosome assembly"/>
    <property type="evidence" value="ECO:0007669"/>
    <property type="project" value="InterPro"/>
</dbReference>
<comment type="subcellular location">
    <subcellularLocation>
        <location evidence="3">Chromosome</location>
    </subcellularLocation>
    <subcellularLocation>
        <location evidence="2">Nucleus</location>
    </subcellularLocation>
</comment>
<dbReference type="GO" id="GO:0000786">
    <property type="term" value="C:nucleosome"/>
    <property type="evidence" value="ECO:0007669"/>
    <property type="project" value="InterPro"/>
</dbReference>
<dbReference type="GO" id="GO:0045910">
    <property type="term" value="P:negative regulation of DNA recombination"/>
    <property type="evidence" value="ECO:0007669"/>
    <property type="project" value="TreeGrafter"/>
</dbReference>
<keyword evidence="5" id="KW-0238">DNA-binding</keyword>
<evidence type="ECO:0000259" key="8">
    <source>
        <dbReference type="PROSITE" id="PS51504"/>
    </source>
</evidence>
<evidence type="ECO:0000256" key="4">
    <source>
        <dbReference type="ARBA" id="ARBA00022454"/>
    </source>
</evidence>
<dbReference type="Proteomes" id="UP001292094">
    <property type="component" value="Unassembled WGS sequence"/>
</dbReference>
<dbReference type="SMART" id="SM00526">
    <property type="entry name" value="H15"/>
    <property type="match status" value="1"/>
</dbReference>
<evidence type="ECO:0000256" key="1">
    <source>
        <dbReference type="ARBA" id="ARBA00002809"/>
    </source>
</evidence>
<dbReference type="InterPro" id="IPR036388">
    <property type="entry name" value="WH-like_DNA-bd_sf"/>
</dbReference>
<dbReference type="EMBL" id="JAWZYT010003107">
    <property type="protein sequence ID" value="KAK4300139.1"/>
    <property type="molecule type" value="Genomic_DNA"/>
</dbReference>
<reference evidence="9" key="1">
    <citation type="submission" date="2023-11" db="EMBL/GenBank/DDBJ databases">
        <title>Genome assemblies of two species of porcelain crab, Petrolisthes cinctipes and Petrolisthes manimaculis (Anomura: Porcellanidae).</title>
        <authorList>
            <person name="Angst P."/>
        </authorList>
    </citation>
    <scope>NUCLEOTIDE SEQUENCE</scope>
    <source>
        <strain evidence="9">PB745_02</strain>
        <tissue evidence="9">Gill</tissue>
    </source>
</reference>
<keyword evidence="10" id="KW-1185">Reference proteome</keyword>
<sequence>MVLLRPHPLITPDRAELPIPLTLRLPYGTHRSVVTYYYKFPTTRYIRIARTMAETSPAKPKAKKAVKKPASHPKYSVMIAAAISGLKERNGSSRQAIQKYIVSQYKVDEKSVGTQLKLALKRGVASSVLKQVKGAGASGSFRINKPSTTEAPKKAAVKKPAAKKKVTPKKPAAKKVVKKPAAKKVVKKPAAKKVVKKPAPKKAVKKPAKKPAAKKAAKKPAAKKTKNNSTHKHQCSPHHGSVYTHSLTVSSAAYTTTTTTTKKGMRMCVMYSNRTTGLLLLLLVSLTTVLGFGGGGGVGNIALEGLQQHFEAFDRLPSASVANLGPASVTNLGPFSAANVGPASVANLDSFSAANLGPASVTNLGPFSAANLGSSSVTNPHRPLRPGDDGFINGEDAVFPGVGSLFSVGRHPARNFTLPVISFGVANLPWLTTTTTTTKPAIRGIPIRFQ</sequence>
<dbReference type="PRINTS" id="PR00624">
    <property type="entry name" value="HISTONEH5"/>
</dbReference>
<dbReference type="GO" id="GO:0005634">
    <property type="term" value="C:nucleus"/>
    <property type="evidence" value="ECO:0007669"/>
    <property type="project" value="UniProtKB-SubCell"/>
</dbReference>
<evidence type="ECO:0000313" key="9">
    <source>
        <dbReference type="EMBL" id="KAK4300139.1"/>
    </source>
</evidence>
<dbReference type="PANTHER" id="PTHR11467">
    <property type="entry name" value="HISTONE H1"/>
    <property type="match status" value="1"/>
</dbReference>
<dbReference type="InterPro" id="IPR036390">
    <property type="entry name" value="WH_DNA-bd_sf"/>
</dbReference>
<keyword evidence="6" id="KW-0539">Nucleus</keyword>
<evidence type="ECO:0000256" key="7">
    <source>
        <dbReference type="SAM" id="MobiDB-lite"/>
    </source>
</evidence>
<dbReference type="GO" id="GO:0031492">
    <property type="term" value="F:nucleosomal DNA binding"/>
    <property type="evidence" value="ECO:0007669"/>
    <property type="project" value="TreeGrafter"/>
</dbReference>
<dbReference type="Pfam" id="PF00538">
    <property type="entry name" value="Linker_histone"/>
    <property type="match status" value="1"/>
</dbReference>
<dbReference type="InterPro" id="IPR005819">
    <property type="entry name" value="H1/H5"/>
</dbReference>
<comment type="caution">
    <text evidence="9">The sequence shown here is derived from an EMBL/GenBank/DDBJ whole genome shotgun (WGS) entry which is preliminary data.</text>
</comment>
<dbReference type="PROSITE" id="PS51504">
    <property type="entry name" value="H15"/>
    <property type="match status" value="1"/>
</dbReference>
<evidence type="ECO:0000256" key="5">
    <source>
        <dbReference type="ARBA" id="ARBA00023125"/>
    </source>
</evidence>
<gene>
    <name evidence="9" type="ORF">Pmani_027627</name>
</gene>
<evidence type="ECO:0000256" key="2">
    <source>
        <dbReference type="ARBA" id="ARBA00004123"/>
    </source>
</evidence>
<accession>A0AAE1TYU5</accession>
<protein>
    <recommendedName>
        <fullName evidence="8">H15 domain-containing protein</fullName>
    </recommendedName>
</protein>
<dbReference type="InterPro" id="IPR005818">
    <property type="entry name" value="Histone_H1/H5_H15"/>
</dbReference>
<evidence type="ECO:0000313" key="10">
    <source>
        <dbReference type="Proteomes" id="UP001292094"/>
    </source>
</evidence>